<reference evidence="4" key="1">
    <citation type="journal article" date="2019" name="Int. J. Syst. Evol. Microbiol.">
        <title>The Global Catalogue of Microorganisms (GCM) 10K type strain sequencing project: providing services to taxonomists for standard genome sequencing and annotation.</title>
        <authorList>
            <consortium name="The Broad Institute Genomics Platform"/>
            <consortium name="The Broad Institute Genome Sequencing Center for Infectious Disease"/>
            <person name="Wu L."/>
            <person name="Ma J."/>
        </authorList>
    </citation>
    <scope>NUCLEOTIDE SEQUENCE [LARGE SCALE GENOMIC DNA]</scope>
    <source>
        <strain evidence="4">ZS-35-S2</strain>
    </source>
</reference>
<evidence type="ECO:0000313" key="3">
    <source>
        <dbReference type="EMBL" id="MFC6019978.1"/>
    </source>
</evidence>
<dbReference type="RefSeq" id="WP_377426576.1">
    <property type="nucleotide sequence ID" value="NZ_JBHSPR010000024.1"/>
</dbReference>
<feature type="region of interest" description="Disordered" evidence="1">
    <location>
        <begin position="169"/>
        <end position="213"/>
    </location>
</feature>
<feature type="compositionally biased region" description="Polar residues" evidence="1">
    <location>
        <begin position="1"/>
        <end position="12"/>
    </location>
</feature>
<organism evidence="3 4">
    <name type="scientific">Plantactinospora solaniradicis</name>
    <dbReference type="NCBI Taxonomy" id="1723736"/>
    <lineage>
        <taxon>Bacteria</taxon>
        <taxon>Bacillati</taxon>
        <taxon>Actinomycetota</taxon>
        <taxon>Actinomycetes</taxon>
        <taxon>Micromonosporales</taxon>
        <taxon>Micromonosporaceae</taxon>
        <taxon>Plantactinospora</taxon>
    </lineage>
</organism>
<name>A0ABW1KG35_9ACTN</name>
<keyword evidence="4" id="KW-1185">Reference proteome</keyword>
<dbReference type="Proteomes" id="UP001596203">
    <property type="component" value="Unassembled WGS sequence"/>
</dbReference>
<evidence type="ECO:0000256" key="1">
    <source>
        <dbReference type="SAM" id="MobiDB-lite"/>
    </source>
</evidence>
<evidence type="ECO:0008006" key="5">
    <source>
        <dbReference type="Google" id="ProtNLM"/>
    </source>
</evidence>
<feature type="transmembrane region" description="Helical" evidence="2">
    <location>
        <begin position="92"/>
        <end position="113"/>
    </location>
</feature>
<feature type="region of interest" description="Disordered" evidence="1">
    <location>
        <begin position="1"/>
        <end position="21"/>
    </location>
</feature>
<dbReference type="EMBL" id="JBHSPR010000024">
    <property type="protein sequence ID" value="MFC6019978.1"/>
    <property type="molecule type" value="Genomic_DNA"/>
</dbReference>
<comment type="caution">
    <text evidence="3">The sequence shown here is derived from an EMBL/GenBank/DDBJ whole genome shotgun (WGS) entry which is preliminary data.</text>
</comment>
<evidence type="ECO:0000256" key="2">
    <source>
        <dbReference type="SAM" id="Phobius"/>
    </source>
</evidence>
<keyword evidence="2" id="KW-0472">Membrane</keyword>
<keyword evidence="2" id="KW-0812">Transmembrane</keyword>
<gene>
    <name evidence="3" type="ORF">ACFP2T_27755</name>
</gene>
<evidence type="ECO:0000313" key="4">
    <source>
        <dbReference type="Proteomes" id="UP001596203"/>
    </source>
</evidence>
<keyword evidence="2" id="KW-1133">Transmembrane helix</keyword>
<sequence length="213" mass="23121">MNGTQGPIQTGDDSVPEAQPIDERLRARFEAAANDPDKIVAFRQRFERYRDSRRTDQIEPGLAGRDNIRSLPAQAETNIPPKIGRTRRRPVALKWGSAAMLVEVGTIAVAQFADLSGTIVLLLHLPALLLASGMGLAAPLAHYARRVSFDATVQIRMPLQLALRVSVQIGSSPPSPEGEPRKEPADTEAETSSEPVATDVRGEVSKRQQVSLT</sequence>
<proteinExistence type="predicted"/>
<feature type="transmembrane region" description="Helical" evidence="2">
    <location>
        <begin position="119"/>
        <end position="141"/>
    </location>
</feature>
<protein>
    <recommendedName>
        <fullName evidence="5">DUF3040 domain-containing protein</fullName>
    </recommendedName>
</protein>
<accession>A0ABW1KG35</accession>